<dbReference type="Proteomes" id="UP001274830">
    <property type="component" value="Unassembled WGS sequence"/>
</dbReference>
<feature type="compositionally biased region" description="Basic and acidic residues" evidence="1">
    <location>
        <begin position="43"/>
        <end position="65"/>
    </location>
</feature>
<sequence>MKAAEARTAANETLAAEKLAAERERVAEGKNNADVYNANLMRLEAEEKERERRGGENLVREREQAVDQQSTSPGSESIPKASAAQQHPDTLSSGSKRKVSGRQEIDKLGAARQHGRPPLSQASGSPQRPKKRPAKGTLPATTEALGADDDTEMFDAPVTETEQPLTTANRAAALEPVTHTTVKLAHNAANDAHWGPFLLLRLLDRYITRPANPRERRSPHHFNNAPPPTPAAIMPVLLRLVYILTWLAQTEDLHHETSSDEDVKMTPPTEDIPMSSAHDMTKHAKRLDLPLDVEWATVQLVLFGCDKCAHSAIRCGVVQG</sequence>
<organism evidence="2 3">
    <name type="scientific">Recurvomyces mirabilis</name>
    <dbReference type="NCBI Taxonomy" id="574656"/>
    <lineage>
        <taxon>Eukaryota</taxon>
        <taxon>Fungi</taxon>
        <taxon>Dikarya</taxon>
        <taxon>Ascomycota</taxon>
        <taxon>Pezizomycotina</taxon>
        <taxon>Dothideomycetes</taxon>
        <taxon>Dothideomycetidae</taxon>
        <taxon>Mycosphaerellales</taxon>
        <taxon>Teratosphaeriaceae</taxon>
        <taxon>Recurvomyces</taxon>
    </lineage>
</organism>
<feature type="compositionally biased region" description="Polar residues" evidence="1">
    <location>
        <begin position="83"/>
        <end position="94"/>
    </location>
</feature>
<feature type="compositionally biased region" description="Basic and acidic residues" evidence="1">
    <location>
        <begin position="255"/>
        <end position="264"/>
    </location>
</feature>
<comment type="caution">
    <text evidence="2">The sequence shown here is derived from an EMBL/GenBank/DDBJ whole genome shotgun (WGS) entry which is preliminary data.</text>
</comment>
<gene>
    <name evidence="2" type="ORF">LTR78_008782</name>
</gene>
<reference evidence="2" key="1">
    <citation type="submission" date="2023-07" db="EMBL/GenBank/DDBJ databases">
        <title>Black Yeasts Isolated from many extreme environments.</title>
        <authorList>
            <person name="Coleine C."/>
            <person name="Stajich J.E."/>
            <person name="Selbmann L."/>
        </authorList>
    </citation>
    <scope>NUCLEOTIDE SEQUENCE</scope>
    <source>
        <strain evidence="2">CCFEE 5485</strain>
    </source>
</reference>
<feature type="region of interest" description="Disordered" evidence="1">
    <location>
        <begin position="255"/>
        <end position="276"/>
    </location>
</feature>
<keyword evidence="3" id="KW-1185">Reference proteome</keyword>
<dbReference type="AlphaFoldDB" id="A0AAE0WGT9"/>
<dbReference type="EMBL" id="JAUTXT010000044">
    <property type="protein sequence ID" value="KAK3671322.1"/>
    <property type="molecule type" value="Genomic_DNA"/>
</dbReference>
<name>A0AAE0WGT9_9PEZI</name>
<evidence type="ECO:0000256" key="1">
    <source>
        <dbReference type="SAM" id="MobiDB-lite"/>
    </source>
</evidence>
<proteinExistence type="predicted"/>
<feature type="compositionally biased region" description="Polar residues" evidence="1">
    <location>
        <begin position="66"/>
        <end position="75"/>
    </location>
</feature>
<evidence type="ECO:0000313" key="2">
    <source>
        <dbReference type="EMBL" id="KAK3671322.1"/>
    </source>
</evidence>
<accession>A0AAE0WGT9</accession>
<protein>
    <submittedName>
        <fullName evidence="2">Uncharacterized protein</fullName>
    </submittedName>
</protein>
<feature type="region of interest" description="Disordered" evidence="1">
    <location>
        <begin position="25"/>
        <end position="150"/>
    </location>
</feature>
<evidence type="ECO:0000313" key="3">
    <source>
        <dbReference type="Proteomes" id="UP001274830"/>
    </source>
</evidence>